<feature type="region of interest" description="Disordered" evidence="5">
    <location>
        <begin position="235"/>
        <end position="275"/>
    </location>
</feature>
<dbReference type="SUPFAM" id="SSF46626">
    <property type="entry name" value="Cytochrome c"/>
    <property type="match status" value="1"/>
</dbReference>
<evidence type="ECO:0000313" key="9">
    <source>
        <dbReference type="Proteomes" id="UP000316213"/>
    </source>
</evidence>
<dbReference type="Gene3D" id="1.10.760.10">
    <property type="entry name" value="Cytochrome c-like domain"/>
    <property type="match status" value="1"/>
</dbReference>
<feature type="compositionally biased region" description="Polar residues" evidence="5">
    <location>
        <begin position="237"/>
        <end position="246"/>
    </location>
</feature>
<dbReference type="PROSITE" id="PS51007">
    <property type="entry name" value="CYTC"/>
    <property type="match status" value="1"/>
</dbReference>
<evidence type="ECO:0000256" key="2">
    <source>
        <dbReference type="ARBA" id="ARBA00022723"/>
    </source>
</evidence>
<evidence type="ECO:0000313" key="8">
    <source>
        <dbReference type="EMBL" id="TWU03937.1"/>
    </source>
</evidence>
<feature type="signal peptide" evidence="6">
    <location>
        <begin position="1"/>
        <end position="24"/>
    </location>
</feature>
<feature type="domain" description="Cytochrome c" evidence="7">
    <location>
        <begin position="947"/>
        <end position="1084"/>
    </location>
</feature>
<sequence precursor="true">MKTTMKHTLSLILFALLTTSTARAADLETLFNGKDLSSWKGLAGFWSVQDGVIVGETTRDNTIDANTFLVWQGGDVADFEFTAKVRFKGNNSGVQYRSQFIDEPNLALMGYQMDLHPAEKFFGMLYGEKYGSRGKIATRGQKVEIDANAAVKQTGKMGNEQKFADWQWNEIRIIAVGSRLIHQVGGVTTIDVTDQHPDAMTSGKLGLQLHKGPPMRVEFKDLRLRKLGLQEGKQLIATVSPQTSDNTDTKKDAAAPAATQSQAGGGSRNRKTDAGSLRVAKGFKVETVYSVPQETEGSWVSMTIDDQGRLIASDQGGLGLFRVTIKGNSEPHVEKLPVDLSSAQGLLWKSGCLYASITGKGMYRVTDSDGDDLPDHAELLSEYFGKGEHGNHALVDTEDGNQIYAVSGNQTPLPSADSIVRRRNPSHQEDLLLPRQWDPRGHAAGILAPGGWITRFDPASRTHDLFCAGFRNEYDAALNAHGDLFTYDADMEWDLGLPWYRPTRICHAVSGGDFGWRSGSGKWKEYYEDSLPPLVNIGPGSPTGVVSGRGTKFPAKYQHAVFALDWTYGRILAIHLTPDGASYAAESEEFVAGPALPVTDAVVGADGALYFATGGRGTKSELMRVVYTGKASTAPAAPAALPEAAKTRRKLEAFHGISNPVAVEIAWPYLASDDRFLRHAARIAIESQPVNEWAAKVFPESYPQARITSAVALARRGNGGHREPLLASLNELPFGELDVAKQLGLLRAYALVLERLGSPAKTQREQLIARLDPLLPSSDADVNHELLRLLVFLRAPTAAAKGMQLIASRGTGRPVSWSGVEKLNARYGNTLKQITKNPPPTDAIDVALTLRSLRNGWTPELRRQYFTFLNLAAKANGGASYPGYLTNIRDEALSTCSDTERLALTELTGENFNPIPDFPIVPPTGPGREWTLEAAIAAVDTKNSNKLDFNRGRSLFHAVNCGTCHRFSGLGGGVGPDLTSVPNKFTRKYLLEAIVDPSKDISDQYQSSMVLLDSGKVLNGLVVDKDDETIMVYGSDPRSEPTMVKRSEIEDLSVSQISQMPTGLLNQMNPDEIRDLVAYIMSGGNDHHKVYLGRVRKK</sequence>
<evidence type="ECO:0000256" key="6">
    <source>
        <dbReference type="SAM" id="SignalP"/>
    </source>
</evidence>
<reference evidence="8 9" key="1">
    <citation type="submission" date="2019-02" db="EMBL/GenBank/DDBJ databases">
        <title>Deep-cultivation of Planctomycetes and their phenomic and genomic characterization uncovers novel biology.</title>
        <authorList>
            <person name="Wiegand S."/>
            <person name="Jogler M."/>
            <person name="Boedeker C."/>
            <person name="Pinto D."/>
            <person name="Vollmers J."/>
            <person name="Rivas-Marin E."/>
            <person name="Kohn T."/>
            <person name="Peeters S.H."/>
            <person name="Heuer A."/>
            <person name="Rast P."/>
            <person name="Oberbeckmann S."/>
            <person name="Bunk B."/>
            <person name="Jeske O."/>
            <person name="Meyerdierks A."/>
            <person name="Storesund J.E."/>
            <person name="Kallscheuer N."/>
            <person name="Luecker S."/>
            <person name="Lage O.M."/>
            <person name="Pohl T."/>
            <person name="Merkel B.J."/>
            <person name="Hornburger P."/>
            <person name="Mueller R.-W."/>
            <person name="Bruemmer F."/>
            <person name="Labrenz M."/>
            <person name="Spormann A.M."/>
            <person name="Op Den Camp H."/>
            <person name="Overmann J."/>
            <person name="Amann R."/>
            <person name="Jetten M.S.M."/>
            <person name="Mascher T."/>
            <person name="Medema M.H."/>
            <person name="Devos D.P."/>
            <person name="Kaster A.-K."/>
            <person name="Ovreas L."/>
            <person name="Rohde M."/>
            <person name="Galperin M.Y."/>
            <person name="Jogler C."/>
        </authorList>
    </citation>
    <scope>NUCLEOTIDE SEQUENCE [LARGE SCALE GENOMIC DNA]</scope>
    <source>
        <strain evidence="8 9">Pla100</strain>
    </source>
</reference>
<name>A0A5C6AWQ4_9BACT</name>
<dbReference type="GO" id="GO:0009055">
    <property type="term" value="F:electron transfer activity"/>
    <property type="evidence" value="ECO:0007669"/>
    <property type="project" value="InterPro"/>
</dbReference>
<dbReference type="InterPro" id="IPR010496">
    <property type="entry name" value="AL/BT2_dom"/>
</dbReference>
<accession>A0A5C6AWQ4</accession>
<dbReference type="Proteomes" id="UP000316213">
    <property type="component" value="Unassembled WGS sequence"/>
</dbReference>
<keyword evidence="6" id="KW-0732">Signal</keyword>
<dbReference type="InterPro" id="IPR011041">
    <property type="entry name" value="Quinoprot_gluc/sorb_DH_b-prop"/>
</dbReference>
<organism evidence="8 9">
    <name type="scientific">Neorhodopirellula pilleata</name>
    <dbReference type="NCBI Taxonomy" id="2714738"/>
    <lineage>
        <taxon>Bacteria</taxon>
        <taxon>Pseudomonadati</taxon>
        <taxon>Planctomycetota</taxon>
        <taxon>Planctomycetia</taxon>
        <taxon>Pirellulales</taxon>
        <taxon>Pirellulaceae</taxon>
        <taxon>Neorhodopirellula</taxon>
    </lineage>
</organism>
<dbReference type="PANTHER" id="PTHR33546:SF1">
    <property type="entry name" value="LARGE, MULTIFUNCTIONAL SECRETED PROTEIN"/>
    <property type="match status" value="1"/>
</dbReference>
<dbReference type="InterPro" id="IPR011042">
    <property type="entry name" value="6-blade_b-propeller_TolB-like"/>
</dbReference>
<dbReference type="InterPro" id="IPR036909">
    <property type="entry name" value="Cyt_c-like_dom_sf"/>
</dbReference>
<keyword evidence="9" id="KW-1185">Reference proteome</keyword>
<dbReference type="AlphaFoldDB" id="A0A5C6AWQ4"/>
<dbReference type="OrthoDB" id="223239at2"/>
<evidence type="ECO:0000259" key="7">
    <source>
        <dbReference type="PROSITE" id="PS51007"/>
    </source>
</evidence>
<feature type="chain" id="PRO_5023092865" evidence="6">
    <location>
        <begin position="25"/>
        <end position="1098"/>
    </location>
</feature>
<dbReference type="Pfam" id="PF06439">
    <property type="entry name" value="3keto-disac_hyd"/>
    <property type="match status" value="1"/>
</dbReference>
<dbReference type="InterPro" id="IPR009056">
    <property type="entry name" value="Cyt_c-like_dom"/>
</dbReference>
<evidence type="ECO:0000256" key="4">
    <source>
        <dbReference type="PROSITE-ProRule" id="PRU00433"/>
    </source>
</evidence>
<evidence type="ECO:0000256" key="5">
    <source>
        <dbReference type="SAM" id="MobiDB-lite"/>
    </source>
</evidence>
<dbReference type="SUPFAM" id="SSF50952">
    <property type="entry name" value="Soluble quinoprotein glucose dehydrogenase"/>
    <property type="match status" value="1"/>
</dbReference>
<evidence type="ECO:0000256" key="3">
    <source>
        <dbReference type="ARBA" id="ARBA00023004"/>
    </source>
</evidence>
<dbReference type="Pfam" id="PF00034">
    <property type="entry name" value="Cytochrom_C"/>
    <property type="match status" value="1"/>
</dbReference>
<keyword evidence="3 4" id="KW-0408">Iron</keyword>
<dbReference type="EMBL" id="SJPM01000001">
    <property type="protein sequence ID" value="TWU03937.1"/>
    <property type="molecule type" value="Genomic_DNA"/>
</dbReference>
<protein>
    <submittedName>
        <fullName evidence="8">Cytochrome c</fullName>
    </submittedName>
</protein>
<dbReference type="Gene3D" id="2.60.120.560">
    <property type="entry name" value="Exo-inulinase, domain 1"/>
    <property type="match status" value="1"/>
</dbReference>
<keyword evidence="2 4" id="KW-0479">Metal-binding</keyword>
<dbReference type="GO" id="GO:0046872">
    <property type="term" value="F:metal ion binding"/>
    <property type="evidence" value="ECO:0007669"/>
    <property type="project" value="UniProtKB-KW"/>
</dbReference>
<comment type="caution">
    <text evidence="8">The sequence shown here is derived from an EMBL/GenBank/DDBJ whole genome shotgun (WGS) entry which is preliminary data.</text>
</comment>
<dbReference type="Gene3D" id="2.120.10.30">
    <property type="entry name" value="TolB, C-terminal domain"/>
    <property type="match status" value="1"/>
</dbReference>
<keyword evidence="1 4" id="KW-0349">Heme</keyword>
<dbReference type="InterPro" id="IPR013427">
    <property type="entry name" value="Haem-bd_dom_put"/>
</dbReference>
<proteinExistence type="predicted"/>
<dbReference type="GO" id="GO:0020037">
    <property type="term" value="F:heme binding"/>
    <property type="evidence" value="ECO:0007669"/>
    <property type="project" value="InterPro"/>
</dbReference>
<gene>
    <name evidence="8" type="ORF">Pla100_08730</name>
</gene>
<dbReference type="NCBIfam" id="TIGR02603">
    <property type="entry name" value="CxxCH_TIGR02603"/>
    <property type="match status" value="1"/>
</dbReference>
<dbReference type="GO" id="GO:0016787">
    <property type="term" value="F:hydrolase activity"/>
    <property type="evidence" value="ECO:0007669"/>
    <property type="project" value="InterPro"/>
</dbReference>
<evidence type="ECO:0000256" key="1">
    <source>
        <dbReference type="ARBA" id="ARBA00022617"/>
    </source>
</evidence>
<dbReference type="PANTHER" id="PTHR33546">
    <property type="entry name" value="LARGE, MULTIFUNCTIONAL SECRETED PROTEIN-RELATED"/>
    <property type="match status" value="1"/>
</dbReference>